<evidence type="ECO:0000313" key="2">
    <source>
        <dbReference type="WBParaSite" id="PSU_v2.g21199.t1"/>
    </source>
</evidence>
<accession>A0A914YLI2</accession>
<dbReference type="WBParaSite" id="PSU_v2.g21199.t1">
    <property type="protein sequence ID" value="PSU_v2.g21199.t1"/>
    <property type="gene ID" value="PSU_v2.g21199"/>
</dbReference>
<dbReference type="SUPFAM" id="SSF48371">
    <property type="entry name" value="ARM repeat"/>
    <property type="match status" value="1"/>
</dbReference>
<sequence>MRSLPHISESAQNNYSDQMEQILDSVINWVNAKDPRCRADAFECIGSISLVISQARVLKELKKIITTFLNLYKKGNLDDQFVMTKV</sequence>
<keyword evidence="1" id="KW-1185">Reference proteome</keyword>
<dbReference type="InterPro" id="IPR016024">
    <property type="entry name" value="ARM-type_fold"/>
</dbReference>
<reference evidence="2" key="1">
    <citation type="submission" date="2022-11" db="UniProtKB">
        <authorList>
            <consortium name="WormBaseParasite"/>
        </authorList>
    </citation>
    <scope>IDENTIFICATION</scope>
</reference>
<dbReference type="Proteomes" id="UP000887577">
    <property type="component" value="Unplaced"/>
</dbReference>
<proteinExistence type="predicted"/>
<protein>
    <submittedName>
        <fullName evidence="2">Uncharacterized protein</fullName>
    </submittedName>
</protein>
<name>A0A914YLI2_9BILA</name>
<dbReference type="AlphaFoldDB" id="A0A914YLI2"/>
<evidence type="ECO:0000313" key="1">
    <source>
        <dbReference type="Proteomes" id="UP000887577"/>
    </source>
</evidence>
<organism evidence="1 2">
    <name type="scientific">Panagrolaimus superbus</name>
    <dbReference type="NCBI Taxonomy" id="310955"/>
    <lineage>
        <taxon>Eukaryota</taxon>
        <taxon>Metazoa</taxon>
        <taxon>Ecdysozoa</taxon>
        <taxon>Nematoda</taxon>
        <taxon>Chromadorea</taxon>
        <taxon>Rhabditida</taxon>
        <taxon>Tylenchina</taxon>
        <taxon>Panagrolaimomorpha</taxon>
        <taxon>Panagrolaimoidea</taxon>
        <taxon>Panagrolaimidae</taxon>
        <taxon>Panagrolaimus</taxon>
    </lineage>
</organism>